<evidence type="ECO:0000256" key="1">
    <source>
        <dbReference type="SAM" id="MobiDB-lite"/>
    </source>
</evidence>
<accession>A0A1F8GJ77</accession>
<keyword evidence="2" id="KW-1133">Transmembrane helix</keyword>
<comment type="caution">
    <text evidence="3">The sequence shown here is derived from an EMBL/GenBank/DDBJ whole genome shotgun (WGS) entry which is preliminary data.</text>
</comment>
<feature type="compositionally biased region" description="Polar residues" evidence="1">
    <location>
        <begin position="50"/>
        <end position="72"/>
    </location>
</feature>
<reference evidence="3 4" key="1">
    <citation type="journal article" date="2016" name="Nat. Commun.">
        <title>Thousands of microbial genomes shed light on interconnected biogeochemical processes in an aquifer system.</title>
        <authorList>
            <person name="Anantharaman K."/>
            <person name="Brown C.T."/>
            <person name="Hug L.A."/>
            <person name="Sharon I."/>
            <person name="Castelle C.J."/>
            <person name="Probst A.J."/>
            <person name="Thomas B.C."/>
            <person name="Singh A."/>
            <person name="Wilkins M.J."/>
            <person name="Karaoz U."/>
            <person name="Brodie E.L."/>
            <person name="Williams K.H."/>
            <person name="Hubbard S.S."/>
            <person name="Banfield J.F."/>
        </authorList>
    </citation>
    <scope>NUCLEOTIDE SEQUENCE [LARGE SCALE GENOMIC DNA]</scope>
</reference>
<evidence type="ECO:0000256" key="2">
    <source>
        <dbReference type="SAM" id="Phobius"/>
    </source>
</evidence>
<evidence type="ECO:0000313" key="4">
    <source>
        <dbReference type="Proteomes" id="UP000178911"/>
    </source>
</evidence>
<gene>
    <name evidence="3" type="ORF">A3A13_03120</name>
</gene>
<dbReference type="EMBL" id="MGKJ01000001">
    <property type="protein sequence ID" value="OGN25455.1"/>
    <property type="molecule type" value="Genomic_DNA"/>
</dbReference>
<keyword evidence="2" id="KW-0472">Membrane</keyword>
<name>A0A1F8GJ77_9BACT</name>
<sequence>MTKKSYLAGGIFIIILITAGIYYFLFLKKDSPQITDGGVQNGDFDLNFDGNSQRPSVSRTNGTPDPNATSSAVREVPRLRKIANGPIAGAVAFDNKGKTAIRYIETVLGHIRETHADTVIDNRIASLNIPTVNRAFWERGGDGFIVQYIREGSEDIQTYKAVLVGTTSTTSANVSTDYTIKGSFMGQGIRDVSLLPSGKEFAYLAITENGSTISSGSFATASIKNIFSSPLREWQIDWPSKSNIVLTSAPRSSVGGASYILNTSNGSLTKKISGANGLTAKLNPSGTLFAYSESAQNSVSLHVLAVSSGTKNTLDIDTLIEKCAWSAIASEILYCAVPQIIPPAFYPDAWYEGVVSFNDEIWQINTKTRELHLLVRLDSEAGAPIDSVKLFLDPKENYIFFTNKKDDSLWSYKIRE</sequence>
<keyword evidence="2" id="KW-0812">Transmembrane</keyword>
<evidence type="ECO:0000313" key="3">
    <source>
        <dbReference type="EMBL" id="OGN25455.1"/>
    </source>
</evidence>
<organism evidence="3 4">
    <name type="scientific">Candidatus Yanofskybacteria bacterium RIFCSPLOWO2_01_FULL_43_22</name>
    <dbReference type="NCBI Taxonomy" id="1802695"/>
    <lineage>
        <taxon>Bacteria</taxon>
        <taxon>Candidatus Yanofskyibacteriota</taxon>
    </lineage>
</organism>
<dbReference type="SUPFAM" id="SSF82171">
    <property type="entry name" value="DPP6 N-terminal domain-like"/>
    <property type="match status" value="1"/>
</dbReference>
<dbReference type="Proteomes" id="UP000178911">
    <property type="component" value="Unassembled WGS sequence"/>
</dbReference>
<dbReference type="STRING" id="1802695.A3A13_03120"/>
<proteinExistence type="predicted"/>
<protein>
    <submittedName>
        <fullName evidence="3">Uncharacterized protein</fullName>
    </submittedName>
</protein>
<dbReference type="AlphaFoldDB" id="A0A1F8GJ77"/>
<feature type="region of interest" description="Disordered" evidence="1">
    <location>
        <begin position="50"/>
        <end position="73"/>
    </location>
</feature>
<feature type="transmembrane region" description="Helical" evidence="2">
    <location>
        <begin position="6"/>
        <end position="25"/>
    </location>
</feature>